<protein>
    <submittedName>
        <fullName evidence="2">Putative molibdopterin-dependent oxidoreductase YjgC</fullName>
    </submittedName>
</protein>
<reference evidence="2 3" key="1">
    <citation type="submission" date="2020-08" db="EMBL/GenBank/DDBJ databases">
        <title>Genomic Encyclopedia of Type Strains, Phase IV (KMG-IV): sequencing the most valuable type-strain genomes for metagenomic binning, comparative biology and taxonomic classification.</title>
        <authorList>
            <person name="Goeker M."/>
        </authorList>
    </citation>
    <scope>NUCLEOTIDE SEQUENCE [LARGE SCALE GENOMIC DNA]</scope>
    <source>
        <strain evidence="2 3">DSM 101465</strain>
    </source>
</reference>
<dbReference type="RefSeq" id="WP_183335060.1">
    <property type="nucleotide sequence ID" value="NZ_BMHX01000005.1"/>
</dbReference>
<organism evidence="2 3">
    <name type="scientific">Chelatococcus composti</name>
    <dbReference type="NCBI Taxonomy" id="1743235"/>
    <lineage>
        <taxon>Bacteria</taxon>
        <taxon>Pseudomonadati</taxon>
        <taxon>Pseudomonadota</taxon>
        <taxon>Alphaproteobacteria</taxon>
        <taxon>Hyphomicrobiales</taxon>
        <taxon>Chelatococcaceae</taxon>
        <taxon>Chelatococcus</taxon>
    </lineage>
</organism>
<keyword evidence="3" id="KW-1185">Reference proteome</keyword>
<dbReference type="Gene3D" id="3.10.20.440">
    <property type="entry name" value="2Fe-2S iron-sulphur cluster binding domain, sarcosine oxidase, alpha subunit, N-terminal domain"/>
    <property type="match status" value="1"/>
</dbReference>
<name>A0A841K8E9_9HYPH</name>
<evidence type="ECO:0000313" key="2">
    <source>
        <dbReference type="EMBL" id="MBB6168731.1"/>
    </source>
</evidence>
<dbReference type="EMBL" id="JACHEH010000005">
    <property type="protein sequence ID" value="MBB6168731.1"/>
    <property type="molecule type" value="Genomic_DNA"/>
</dbReference>
<keyword evidence="1" id="KW-0560">Oxidoreductase</keyword>
<evidence type="ECO:0000313" key="3">
    <source>
        <dbReference type="Proteomes" id="UP000588017"/>
    </source>
</evidence>
<dbReference type="InterPro" id="IPR042204">
    <property type="entry name" value="2Fe-2S-bd_N"/>
</dbReference>
<sequence length="111" mass="11926">MGGGGGRDPTAEGRFIRAVPRDAERVRFTIDGRPAEAWSGDSLLAAILVTQPSLRQHEFDGGARAGFCLMGACQDCWVWSEKGERLRACTTPVAPGMAILTAPPMERFPHG</sequence>
<accession>A0A841K8E9</accession>
<dbReference type="SUPFAM" id="SSF54292">
    <property type="entry name" value="2Fe-2S ferredoxin-like"/>
    <property type="match status" value="1"/>
</dbReference>
<gene>
    <name evidence="2" type="ORF">HNQ73_002368</name>
</gene>
<dbReference type="Proteomes" id="UP000588017">
    <property type="component" value="Unassembled WGS sequence"/>
</dbReference>
<evidence type="ECO:0000256" key="1">
    <source>
        <dbReference type="ARBA" id="ARBA00023002"/>
    </source>
</evidence>
<dbReference type="InterPro" id="IPR036010">
    <property type="entry name" value="2Fe-2S_ferredoxin-like_sf"/>
</dbReference>
<proteinExistence type="predicted"/>
<dbReference type="AlphaFoldDB" id="A0A841K8E9"/>
<dbReference type="Pfam" id="PF13510">
    <property type="entry name" value="Fer2_4"/>
    <property type="match status" value="1"/>
</dbReference>
<comment type="caution">
    <text evidence="2">The sequence shown here is derived from an EMBL/GenBank/DDBJ whole genome shotgun (WGS) entry which is preliminary data.</text>
</comment>
<dbReference type="GO" id="GO:0016491">
    <property type="term" value="F:oxidoreductase activity"/>
    <property type="evidence" value="ECO:0007669"/>
    <property type="project" value="UniProtKB-KW"/>
</dbReference>
<dbReference type="GO" id="GO:0051536">
    <property type="term" value="F:iron-sulfur cluster binding"/>
    <property type="evidence" value="ECO:0007669"/>
    <property type="project" value="InterPro"/>
</dbReference>